<dbReference type="InterPro" id="IPR012901">
    <property type="entry name" value="CARME"/>
</dbReference>
<comment type="similarity">
    <text evidence="1">Belongs to the carnosine N-methyltransferase family.</text>
</comment>
<dbReference type="Gene3D" id="3.40.50.150">
    <property type="entry name" value="Vaccinia Virus protein VP39"/>
    <property type="match status" value="1"/>
</dbReference>
<dbReference type="InterPro" id="IPR029063">
    <property type="entry name" value="SAM-dependent_MTases_sf"/>
</dbReference>
<dbReference type="GO" id="GO:0035498">
    <property type="term" value="P:carnosine metabolic process"/>
    <property type="evidence" value="ECO:0007669"/>
    <property type="project" value="TreeGrafter"/>
</dbReference>
<dbReference type="GO" id="GO:0030735">
    <property type="term" value="F:carnosine N-methyltransferase activity"/>
    <property type="evidence" value="ECO:0007669"/>
    <property type="project" value="UniProtKB-EC"/>
</dbReference>
<dbReference type="GO" id="GO:0032259">
    <property type="term" value="P:methylation"/>
    <property type="evidence" value="ECO:0007669"/>
    <property type="project" value="UniProtKB-KW"/>
</dbReference>
<evidence type="ECO:0000313" key="6">
    <source>
        <dbReference type="EMBL" id="TRY74812.1"/>
    </source>
</evidence>
<evidence type="ECO:0000313" key="7">
    <source>
        <dbReference type="Proteomes" id="UP000318571"/>
    </source>
</evidence>
<dbReference type="Pfam" id="PF07942">
    <property type="entry name" value="CARME"/>
    <property type="match status" value="1"/>
</dbReference>
<evidence type="ECO:0000256" key="3">
    <source>
        <dbReference type="ARBA" id="ARBA00022603"/>
    </source>
</evidence>
<comment type="caution">
    <text evidence="6">The sequence shown here is derived from an EMBL/GenBank/DDBJ whole genome shotgun (WGS) entry which is preliminary data.</text>
</comment>
<gene>
    <name evidence="6" type="ORF">TCAL_08391</name>
</gene>
<proteinExistence type="inferred from homology"/>
<sequence>MTEDIGALDLEVYEHDDLEYLKRVIHSLRNYQACALNQLSHKQRSLSLCSLPQKELLLEHKFGDYLHNIMNSIEANQAVLQDILKLAQQQLIKLELEPDRKTFLHDFARLEELFLQIVREWSSEGAPVRQASFEPILQDLKSLYPLSQRPLTKVLIPGSGLSRLAFDVACQTFDCTVNEQSMLNLFTANLILNKCTRIDNYRVYPWIHNLNNKLEAGGTTRPVAFPDVDPTLRPDPFRFQVIPGDFQQFLTRRPDLEGHFDCVLTSFVLDSTHNVMETVEVIGKCLKPGGKWINLGPLNYVYAKYPAEMSLELSWDLLREVILASGFQFVKEEETPRTCPYVSDRNSISSVNFQCLHFIVEKKS</sequence>
<dbReference type="EC" id="2.1.1.22" evidence="2"/>
<dbReference type="Proteomes" id="UP000318571">
    <property type="component" value="Chromosome 2"/>
</dbReference>
<dbReference type="SUPFAM" id="SSF53335">
    <property type="entry name" value="S-adenosyl-L-methionine-dependent methyltransferases"/>
    <property type="match status" value="1"/>
</dbReference>
<reference evidence="6 7" key="1">
    <citation type="journal article" date="2018" name="Nat. Ecol. Evol.">
        <title>Genomic signatures of mitonuclear coevolution across populations of Tigriopus californicus.</title>
        <authorList>
            <person name="Barreto F.S."/>
            <person name="Watson E.T."/>
            <person name="Lima T.G."/>
            <person name="Willett C.S."/>
            <person name="Edmands S."/>
            <person name="Li W."/>
            <person name="Burton R.S."/>
        </authorList>
    </citation>
    <scope>NUCLEOTIDE SEQUENCE [LARGE SCALE GENOMIC DNA]</scope>
    <source>
        <strain evidence="6 7">San Diego</strain>
    </source>
</reference>
<dbReference type="PANTHER" id="PTHR12303:SF6">
    <property type="entry name" value="CARNOSINE N-METHYLTRANSFERASE"/>
    <property type="match status" value="1"/>
</dbReference>
<evidence type="ECO:0000256" key="4">
    <source>
        <dbReference type="ARBA" id="ARBA00022679"/>
    </source>
</evidence>
<dbReference type="EMBL" id="VCGU01000005">
    <property type="protein sequence ID" value="TRY74812.1"/>
    <property type="molecule type" value="Genomic_DNA"/>
</dbReference>
<dbReference type="GO" id="GO:0005829">
    <property type="term" value="C:cytosol"/>
    <property type="evidence" value="ECO:0007669"/>
    <property type="project" value="TreeGrafter"/>
</dbReference>
<dbReference type="SMART" id="SM01296">
    <property type="entry name" value="N2227"/>
    <property type="match status" value="1"/>
</dbReference>
<accession>A0A553PAV2</accession>
<dbReference type="OMA" id="SAKWFDI"/>
<keyword evidence="3" id="KW-0489">Methyltransferase</keyword>
<organism evidence="6 7">
    <name type="scientific">Tigriopus californicus</name>
    <name type="common">Marine copepod</name>
    <dbReference type="NCBI Taxonomy" id="6832"/>
    <lineage>
        <taxon>Eukaryota</taxon>
        <taxon>Metazoa</taxon>
        <taxon>Ecdysozoa</taxon>
        <taxon>Arthropoda</taxon>
        <taxon>Crustacea</taxon>
        <taxon>Multicrustacea</taxon>
        <taxon>Hexanauplia</taxon>
        <taxon>Copepoda</taxon>
        <taxon>Harpacticoida</taxon>
        <taxon>Harpacticidae</taxon>
        <taxon>Tigriopus</taxon>
    </lineage>
</organism>
<dbReference type="AlphaFoldDB" id="A0A553PAV2"/>
<keyword evidence="5" id="KW-0949">S-adenosyl-L-methionine</keyword>
<dbReference type="GO" id="GO:0005634">
    <property type="term" value="C:nucleus"/>
    <property type="evidence" value="ECO:0007669"/>
    <property type="project" value="TreeGrafter"/>
</dbReference>
<keyword evidence="7" id="KW-1185">Reference proteome</keyword>
<dbReference type="STRING" id="6832.A0A553PAV2"/>
<dbReference type="PANTHER" id="PTHR12303">
    <property type="entry name" value="CARNOSINE N-METHYLTRANSFERASE"/>
    <property type="match status" value="1"/>
</dbReference>
<protein>
    <recommendedName>
        <fullName evidence="2">carnosine N-methyltransferase</fullName>
        <ecNumber evidence="2">2.1.1.22</ecNumber>
    </recommendedName>
</protein>
<evidence type="ECO:0000256" key="2">
    <source>
        <dbReference type="ARBA" id="ARBA00012003"/>
    </source>
</evidence>
<dbReference type="OrthoDB" id="978at2759"/>
<name>A0A553PAV2_TIGCA</name>
<evidence type="ECO:0000256" key="5">
    <source>
        <dbReference type="ARBA" id="ARBA00022691"/>
    </source>
</evidence>
<keyword evidence="4" id="KW-0808">Transferase</keyword>
<evidence type="ECO:0000256" key="1">
    <source>
        <dbReference type="ARBA" id="ARBA00010086"/>
    </source>
</evidence>